<feature type="region of interest" description="Disordered" evidence="1">
    <location>
        <begin position="717"/>
        <end position="755"/>
    </location>
</feature>
<feature type="region of interest" description="Disordered" evidence="1">
    <location>
        <begin position="552"/>
        <end position="607"/>
    </location>
</feature>
<feature type="compositionally biased region" description="Basic and acidic residues" evidence="1">
    <location>
        <begin position="22"/>
        <end position="38"/>
    </location>
</feature>
<dbReference type="Proteomes" id="UP000076871">
    <property type="component" value="Unassembled WGS sequence"/>
</dbReference>
<feature type="transmembrane region" description="Helical" evidence="2">
    <location>
        <begin position="53"/>
        <end position="82"/>
    </location>
</feature>
<feature type="region of interest" description="Disordered" evidence="1">
    <location>
        <begin position="429"/>
        <end position="457"/>
    </location>
</feature>
<feature type="region of interest" description="Disordered" evidence="1">
    <location>
        <begin position="317"/>
        <end position="354"/>
    </location>
</feature>
<sequence length="755" mass="82671">MRHVSTPSTCHPEPARGLSGRQDSEREHSESQNARQEHHLPAITRLGELQWPVVLGLLGALALAIEYYFVAIFLLGGASYIWHVAKGNSEKASTMTATLDAVNELISAGNVWDSAVNEAVSIIEKEERSIFYGPTNPRSPSSGLRISLQSSLHTTQTQCDNVRQLISALTDPSQLSQLSEMYAPSSPLMTSFSFPDHPRPASVPMSRQRTTSAPTNKRATWNGSYAALAHAGSPTAHLAKRRDHRRSDVYSLFADPASRLASVSAPPSPQVNLPLHDVQEEDDTDDDFDELPNPHESFFGAEALDLQRKRRSAALETFGVPPPSYSSHQPRTPSTSRSATSSPRQFPKLPSSSRFTAVHTTRHPLSLSGLQLALHGALSAKRYACSHLLALRFGEDEDDSYWEDVRSLMALLTSTFEDASARLMEALDDAEKKRVRDERPSPEPQAGPSAAAQSHGARTMAEMISFAPMPSHLTRFAVHVDAISSALNDARDHLEQCVAALYEPASSDRTAVPGPDGATVVQEHPAFQAYDRLRKELGYALRECERGRERLLDIVSPRPSPPDELDPFADDTPGLGRDSESEASDRLGPTSPAFRQTDEPAITTTQGLGLTVSLNRDDEELDDATSHLLLTASSQHLPPPGVEQVYEADPSTVTPFTRERSKLSREERIKLMKARRGSSKYASSTLLDPTSRPSSEQWGPSGEVVQELKDVIWKVSEKRRKMSERPDGVPAMSSAASADDTFRTERSDSPFVPAS</sequence>
<evidence type="ECO:0000313" key="4">
    <source>
        <dbReference type="Proteomes" id="UP000076871"/>
    </source>
</evidence>
<dbReference type="RefSeq" id="XP_040764931.1">
    <property type="nucleotide sequence ID" value="XM_040901241.1"/>
</dbReference>
<keyword evidence="2" id="KW-0472">Membrane</keyword>
<feature type="region of interest" description="Disordered" evidence="1">
    <location>
        <begin position="280"/>
        <end position="300"/>
    </location>
</feature>
<feature type="compositionally biased region" description="Basic and acidic residues" evidence="1">
    <location>
        <begin position="429"/>
        <end position="441"/>
    </location>
</feature>
<feature type="compositionally biased region" description="Low complexity" evidence="1">
    <location>
        <begin position="330"/>
        <end position="344"/>
    </location>
</feature>
<evidence type="ECO:0000313" key="3">
    <source>
        <dbReference type="EMBL" id="KZT07191.1"/>
    </source>
</evidence>
<protein>
    <recommendedName>
        <fullName evidence="5">Myosin-binding domain-containing protein</fullName>
    </recommendedName>
</protein>
<organism evidence="3 4">
    <name type="scientific">Laetiporus sulphureus 93-53</name>
    <dbReference type="NCBI Taxonomy" id="1314785"/>
    <lineage>
        <taxon>Eukaryota</taxon>
        <taxon>Fungi</taxon>
        <taxon>Dikarya</taxon>
        <taxon>Basidiomycota</taxon>
        <taxon>Agaricomycotina</taxon>
        <taxon>Agaricomycetes</taxon>
        <taxon>Polyporales</taxon>
        <taxon>Laetiporus</taxon>
    </lineage>
</organism>
<dbReference type="STRING" id="1314785.A0A165EJN5"/>
<dbReference type="AlphaFoldDB" id="A0A165EJN5"/>
<gene>
    <name evidence="3" type="ORF">LAESUDRAFT_118866</name>
</gene>
<feature type="compositionally biased region" description="Acidic residues" evidence="1">
    <location>
        <begin position="280"/>
        <end position="290"/>
    </location>
</feature>
<dbReference type="GeneID" id="63818273"/>
<feature type="region of interest" description="Disordered" evidence="1">
    <location>
        <begin position="199"/>
        <end position="218"/>
    </location>
</feature>
<feature type="compositionally biased region" description="Polar residues" evidence="1">
    <location>
        <begin position="205"/>
        <end position="218"/>
    </location>
</feature>
<keyword evidence="4" id="KW-1185">Reference proteome</keyword>
<keyword evidence="2" id="KW-0812">Transmembrane</keyword>
<feature type="region of interest" description="Disordered" evidence="1">
    <location>
        <begin position="1"/>
        <end position="38"/>
    </location>
</feature>
<name>A0A165EJN5_9APHY</name>
<reference evidence="3 4" key="1">
    <citation type="journal article" date="2016" name="Mol. Biol. Evol.">
        <title>Comparative Genomics of Early-Diverging Mushroom-Forming Fungi Provides Insights into the Origins of Lignocellulose Decay Capabilities.</title>
        <authorList>
            <person name="Nagy L.G."/>
            <person name="Riley R."/>
            <person name="Tritt A."/>
            <person name="Adam C."/>
            <person name="Daum C."/>
            <person name="Floudas D."/>
            <person name="Sun H."/>
            <person name="Yadav J.S."/>
            <person name="Pangilinan J."/>
            <person name="Larsson K.H."/>
            <person name="Matsuura K."/>
            <person name="Barry K."/>
            <person name="Labutti K."/>
            <person name="Kuo R."/>
            <person name="Ohm R.A."/>
            <person name="Bhattacharya S.S."/>
            <person name="Shirouzu T."/>
            <person name="Yoshinaga Y."/>
            <person name="Martin F.M."/>
            <person name="Grigoriev I.V."/>
            <person name="Hibbett D.S."/>
        </authorList>
    </citation>
    <scope>NUCLEOTIDE SEQUENCE [LARGE SCALE GENOMIC DNA]</scope>
    <source>
        <strain evidence="3 4">93-53</strain>
    </source>
</reference>
<dbReference type="InParanoid" id="A0A165EJN5"/>
<dbReference type="OrthoDB" id="21151at2759"/>
<evidence type="ECO:0000256" key="1">
    <source>
        <dbReference type="SAM" id="MobiDB-lite"/>
    </source>
</evidence>
<feature type="compositionally biased region" description="Polar residues" evidence="1">
    <location>
        <begin position="680"/>
        <end position="698"/>
    </location>
</feature>
<proteinExistence type="predicted"/>
<accession>A0A165EJN5</accession>
<evidence type="ECO:0000256" key="2">
    <source>
        <dbReference type="SAM" id="Phobius"/>
    </source>
</evidence>
<keyword evidence="2" id="KW-1133">Transmembrane helix</keyword>
<feature type="region of interest" description="Disordered" evidence="1">
    <location>
        <begin position="673"/>
        <end position="703"/>
    </location>
</feature>
<evidence type="ECO:0008006" key="5">
    <source>
        <dbReference type="Google" id="ProtNLM"/>
    </source>
</evidence>
<dbReference type="EMBL" id="KV427620">
    <property type="protein sequence ID" value="KZT07191.1"/>
    <property type="molecule type" value="Genomic_DNA"/>
</dbReference>